<evidence type="ECO:0000256" key="6">
    <source>
        <dbReference type="SAM" id="Phobius"/>
    </source>
</evidence>
<dbReference type="InterPro" id="IPR005821">
    <property type="entry name" value="Ion_trans_dom"/>
</dbReference>
<name>A0AAU9VT15_9CNID</name>
<dbReference type="PANTHER" id="PTHR10582:SF2">
    <property type="entry name" value="INACTIVE"/>
    <property type="match status" value="1"/>
</dbReference>
<feature type="transmembrane region" description="Helical" evidence="6">
    <location>
        <begin position="409"/>
        <end position="428"/>
    </location>
</feature>
<evidence type="ECO:0000256" key="2">
    <source>
        <dbReference type="ARBA" id="ARBA00022692"/>
    </source>
</evidence>
<evidence type="ECO:0000259" key="7">
    <source>
        <dbReference type="Pfam" id="PF00520"/>
    </source>
</evidence>
<feature type="domain" description="Ion transport" evidence="7">
    <location>
        <begin position="319"/>
        <end position="558"/>
    </location>
</feature>
<organism evidence="8 9">
    <name type="scientific">Pocillopora meandrina</name>
    <dbReference type="NCBI Taxonomy" id="46732"/>
    <lineage>
        <taxon>Eukaryota</taxon>
        <taxon>Metazoa</taxon>
        <taxon>Cnidaria</taxon>
        <taxon>Anthozoa</taxon>
        <taxon>Hexacorallia</taxon>
        <taxon>Scleractinia</taxon>
        <taxon>Astrocoeniina</taxon>
        <taxon>Pocilloporidae</taxon>
        <taxon>Pocillopora</taxon>
    </lineage>
</organism>
<gene>
    <name evidence="8" type="ORF">PMEA_00021746</name>
</gene>
<keyword evidence="5 6" id="KW-0472">Membrane</keyword>
<protein>
    <recommendedName>
        <fullName evidence="7">Ion transport domain-containing protein</fullName>
    </recommendedName>
</protein>
<keyword evidence="4 6" id="KW-1133">Transmembrane helix</keyword>
<evidence type="ECO:0000256" key="5">
    <source>
        <dbReference type="ARBA" id="ARBA00023136"/>
    </source>
</evidence>
<feature type="transmembrane region" description="Helical" evidence="6">
    <location>
        <begin position="521"/>
        <end position="545"/>
    </location>
</feature>
<feature type="transmembrane region" description="Helical" evidence="6">
    <location>
        <begin position="317"/>
        <end position="334"/>
    </location>
</feature>
<keyword evidence="9" id="KW-1185">Reference proteome</keyword>
<dbReference type="GO" id="GO:0098703">
    <property type="term" value="P:calcium ion import across plasma membrane"/>
    <property type="evidence" value="ECO:0007669"/>
    <property type="project" value="TreeGrafter"/>
</dbReference>
<reference evidence="8 9" key="1">
    <citation type="submission" date="2022-05" db="EMBL/GenBank/DDBJ databases">
        <authorList>
            <consortium name="Genoscope - CEA"/>
            <person name="William W."/>
        </authorList>
    </citation>
    <scope>NUCLEOTIDE SEQUENCE [LARGE SCALE GENOMIC DNA]</scope>
</reference>
<dbReference type="EMBL" id="CALNXJ010000004">
    <property type="protein sequence ID" value="CAH3038531.1"/>
    <property type="molecule type" value="Genomic_DNA"/>
</dbReference>
<dbReference type="AlphaFoldDB" id="A0AAU9VT15"/>
<sequence>MIHRIAAEDLILQRSASQLDDSCSIASSFTLQDRVEAIQQSSEEFHEMVKKEMREKGIDRSQAMDLVRLQRLIDVCDTKENTALYLLQDWNYEPQVCRFLRLLCSSGVNLKDVVDFLHNTPLHIAATKNFISLAKFLIDSYPYMLMAINGQSELPVETAIRHSQDDVAAFLIRRMDHRRVRNLFKAKKERKAAISLVKLTEEFRMQKTILAVLDCLISPRWPHPPCLPSDIVPCLSWEHLHDKPTHFHVTYDILESDVNGRFPDDPDYEYTPKSFYYNLTKHFQQDLNKEILNHVVIKLLTERKWEKYAAFWFRVRFVNYLVFLVALSASFMSAATSDDPLDYKSAPGRKSLEILLSLMTFWFIIDEISELKREPLAYVKDYFNYLDLSGYFLIAATFVFRYPGGDAQWIFGSLAIMINFVGIFKYSVGDRYIGLYIKCLGMVIYKDIPRFLVVFTIILLAFSISFYIALKAGDHDLGRQVDALGSEFALCKNGVGCVMLAGLKTWLEGSSVVRSLPTAGYSWLGALLAIFFMMSVVIILLNVLIAQLSLTYEMVQEESLLSFSVLRMQSVATIEWQSRFKYWNLRKKYYVPGEIKSREEVEEMMKQYRESTNPTSPTAYEKWHVQEPSKVHVFYEGPIEHKNLFTPVLKETGSLRH</sequence>
<comment type="subcellular location">
    <subcellularLocation>
        <location evidence="1">Membrane</location>
        <topology evidence="1">Multi-pass membrane protein</topology>
    </subcellularLocation>
</comment>
<feature type="transmembrane region" description="Helical" evidence="6">
    <location>
        <begin position="383"/>
        <end position="403"/>
    </location>
</feature>
<dbReference type="GO" id="GO:0005262">
    <property type="term" value="F:calcium channel activity"/>
    <property type="evidence" value="ECO:0007669"/>
    <property type="project" value="TreeGrafter"/>
</dbReference>
<accession>A0AAU9VT15</accession>
<dbReference type="SUPFAM" id="SSF48403">
    <property type="entry name" value="Ankyrin repeat"/>
    <property type="match status" value="1"/>
</dbReference>
<keyword evidence="3" id="KW-0677">Repeat</keyword>
<evidence type="ECO:0000256" key="4">
    <source>
        <dbReference type="ARBA" id="ARBA00022989"/>
    </source>
</evidence>
<dbReference type="InterPro" id="IPR024862">
    <property type="entry name" value="TRPV"/>
</dbReference>
<dbReference type="Proteomes" id="UP001159428">
    <property type="component" value="Unassembled WGS sequence"/>
</dbReference>
<feature type="transmembrane region" description="Helical" evidence="6">
    <location>
        <begin position="354"/>
        <end position="371"/>
    </location>
</feature>
<keyword evidence="2 6" id="KW-0812">Transmembrane</keyword>
<comment type="caution">
    <text evidence="8">The sequence shown here is derived from an EMBL/GenBank/DDBJ whole genome shotgun (WGS) entry which is preliminary data.</text>
</comment>
<evidence type="ECO:0000313" key="9">
    <source>
        <dbReference type="Proteomes" id="UP001159428"/>
    </source>
</evidence>
<dbReference type="InterPro" id="IPR036770">
    <property type="entry name" value="Ankyrin_rpt-contain_sf"/>
</dbReference>
<evidence type="ECO:0000313" key="8">
    <source>
        <dbReference type="EMBL" id="CAH3038531.1"/>
    </source>
</evidence>
<dbReference type="Pfam" id="PF00520">
    <property type="entry name" value="Ion_trans"/>
    <property type="match status" value="1"/>
</dbReference>
<evidence type="ECO:0000256" key="1">
    <source>
        <dbReference type="ARBA" id="ARBA00004141"/>
    </source>
</evidence>
<proteinExistence type="predicted"/>
<dbReference type="GO" id="GO:0005886">
    <property type="term" value="C:plasma membrane"/>
    <property type="evidence" value="ECO:0007669"/>
    <property type="project" value="TreeGrafter"/>
</dbReference>
<feature type="transmembrane region" description="Helical" evidence="6">
    <location>
        <begin position="448"/>
        <end position="470"/>
    </location>
</feature>
<dbReference type="PANTHER" id="PTHR10582">
    <property type="entry name" value="TRANSIENT RECEPTOR POTENTIAL ION CHANNEL PROTEIN"/>
    <property type="match status" value="1"/>
</dbReference>
<evidence type="ECO:0000256" key="3">
    <source>
        <dbReference type="ARBA" id="ARBA00022737"/>
    </source>
</evidence>
<dbReference type="Gene3D" id="1.25.40.20">
    <property type="entry name" value="Ankyrin repeat-containing domain"/>
    <property type="match status" value="1"/>
</dbReference>